<accession>A0A1I7WZ13</accession>
<dbReference type="WBParaSite" id="Hba_10506">
    <property type="protein sequence ID" value="Hba_10506"/>
    <property type="gene ID" value="Hba_10506"/>
</dbReference>
<evidence type="ECO:0000313" key="1">
    <source>
        <dbReference type="Proteomes" id="UP000095283"/>
    </source>
</evidence>
<organism evidence="1 2">
    <name type="scientific">Heterorhabditis bacteriophora</name>
    <name type="common">Entomopathogenic nematode worm</name>
    <dbReference type="NCBI Taxonomy" id="37862"/>
    <lineage>
        <taxon>Eukaryota</taxon>
        <taxon>Metazoa</taxon>
        <taxon>Ecdysozoa</taxon>
        <taxon>Nematoda</taxon>
        <taxon>Chromadorea</taxon>
        <taxon>Rhabditida</taxon>
        <taxon>Rhabditina</taxon>
        <taxon>Rhabditomorpha</taxon>
        <taxon>Strongyloidea</taxon>
        <taxon>Heterorhabditidae</taxon>
        <taxon>Heterorhabditis</taxon>
    </lineage>
</organism>
<reference evidence="2" key="1">
    <citation type="submission" date="2016-11" db="UniProtKB">
        <authorList>
            <consortium name="WormBaseParasite"/>
        </authorList>
    </citation>
    <scope>IDENTIFICATION</scope>
</reference>
<protein>
    <submittedName>
        <fullName evidence="2">Transposase</fullName>
    </submittedName>
</protein>
<evidence type="ECO:0000313" key="2">
    <source>
        <dbReference type="WBParaSite" id="Hba_10506"/>
    </source>
</evidence>
<keyword evidence="1" id="KW-1185">Reference proteome</keyword>
<sequence>MEAGRYRLRGKYRIRQLDIILRAGERPVSPMKRNQSYRV</sequence>
<dbReference type="Proteomes" id="UP000095283">
    <property type="component" value="Unplaced"/>
</dbReference>
<name>A0A1I7WZ13_HETBA</name>
<proteinExistence type="predicted"/>
<dbReference type="AlphaFoldDB" id="A0A1I7WZ13"/>